<dbReference type="NCBIfam" id="TIGR02274">
    <property type="entry name" value="dCTP_deam"/>
    <property type="match status" value="1"/>
</dbReference>
<dbReference type="GO" id="GO:0006229">
    <property type="term" value="P:dUTP biosynthetic process"/>
    <property type="evidence" value="ECO:0007669"/>
    <property type="project" value="InterPro"/>
</dbReference>
<dbReference type="GO" id="GO:0000166">
    <property type="term" value="F:nucleotide binding"/>
    <property type="evidence" value="ECO:0007669"/>
    <property type="project" value="UniProtKB-KW"/>
</dbReference>
<evidence type="ECO:0000256" key="1">
    <source>
        <dbReference type="ARBA" id="ARBA00022801"/>
    </source>
</evidence>
<dbReference type="SUPFAM" id="SSF51283">
    <property type="entry name" value="dUTPase-like"/>
    <property type="match status" value="1"/>
</dbReference>
<dbReference type="InterPro" id="IPR011962">
    <property type="entry name" value="dCTP_deaminase"/>
</dbReference>
<dbReference type="AlphaFoldDB" id="A0A832YTU8"/>
<dbReference type="PANTHER" id="PTHR42680:SF3">
    <property type="entry name" value="DCTP DEAMINASE"/>
    <property type="match status" value="1"/>
</dbReference>
<evidence type="ECO:0000313" key="5">
    <source>
        <dbReference type="Proteomes" id="UP000605144"/>
    </source>
</evidence>
<comment type="catalytic activity">
    <reaction evidence="3">
        <text>dCTP + 2 H2O = dUMP + NH4(+) + diphosphate</text>
        <dbReference type="Rhea" id="RHEA:19205"/>
        <dbReference type="ChEBI" id="CHEBI:15377"/>
        <dbReference type="ChEBI" id="CHEBI:28938"/>
        <dbReference type="ChEBI" id="CHEBI:33019"/>
        <dbReference type="ChEBI" id="CHEBI:61481"/>
        <dbReference type="ChEBI" id="CHEBI:246422"/>
        <dbReference type="EC" id="3.5.4.30"/>
    </reaction>
</comment>
<feature type="binding site" evidence="3">
    <location>
        <begin position="143"/>
        <end position="145"/>
    </location>
    <ligand>
        <name>dCTP</name>
        <dbReference type="ChEBI" id="CHEBI:61481"/>
    </ligand>
</feature>
<evidence type="ECO:0000256" key="3">
    <source>
        <dbReference type="HAMAP-Rule" id="MF_00146"/>
    </source>
</evidence>
<evidence type="ECO:0000313" key="4">
    <source>
        <dbReference type="EMBL" id="HIP17564.1"/>
    </source>
</evidence>
<feature type="binding site" evidence="3">
    <location>
        <position position="177"/>
    </location>
    <ligand>
        <name>dCTP</name>
        <dbReference type="ChEBI" id="CHEBI:61481"/>
    </ligand>
</feature>
<keyword evidence="2 3" id="KW-0546">Nucleotide metabolism</keyword>
<dbReference type="Pfam" id="PF22769">
    <property type="entry name" value="DCD"/>
    <property type="match status" value="1"/>
</dbReference>
<accession>A0A832YTU8</accession>
<feature type="binding site" evidence="3">
    <location>
        <position position="184"/>
    </location>
    <ligand>
        <name>dCTP</name>
        <dbReference type="ChEBI" id="CHEBI:61481"/>
    </ligand>
</feature>
<gene>
    <name evidence="3 4" type="primary">dcd</name>
    <name evidence="4" type="ORF">EYG76_04650</name>
</gene>
<feature type="binding site" evidence="3">
    <location>
        <position position="135"/>
    </location>
    <ligand>
        <name>dCTP</name>
        <dbReference type="ChEBI" id="CHEBI:61481"/>
    </ligand>
</feature>
<dbReference type="EMBL" id="DQSV01000091">
    <property type="protein sequence ID" value="HIP17564.1"/>
    <property type="molecule type" value="Genomic_DNA"/>
</dbReference>
<dbReference type="InterPro" id="IPR036157">
    <property type="entry name" value="dUTPase-like_sf"/>
</dbReference>
<dbReference type="EC" id="3.5.4.30" evidence="3"/>
<comment type="similarity">
    <text evidence="3">Belongs to the dCTP deaminase family.</text>
</comment>
<reference evidence="4" key="1">
    <citation type="journal article" date="2020" name="ISME J.">
        <title>Gammaproteobacteria mediating utilization of methyl-, sulfur- and petroleum organic compounds in deep ocean hydrothermal plumes.</title>
        <authorList>
            <person name="Zhou Z."/>
            <person name="Liu Y."/>
            <person name="Pan J."/>
            <person name="Cron B.R."/>
            <person name="Toner B.M."/>
            <person name="Anantharaman K."/>
            <person name="Breier J.A."/>
            <person name="Dick G.J."/>
            <person name="Li M."/>
        </authorList>
    </citation>
    <scope>NUCLEOTIDE SEQUENCE</scope>
    <source>
        <strain evidence="4">SZUA-1385</strain>
    </source>
</reference>
<feature type="active site" description="Proton donor/acceptor" evidence="3">
    <location>
        <position position="145"/>
    </location>
</feature>
<dbReference type="CDD" id="cd07557">
    <property type="entry name" value="trimeric_dUTPase"/>
    <property type="match status" value="1"/>
</dbReference>
<comment type="function">
    <text evidence="3">Bifunctional enzyme that catalyzes both the deamination of dCTP to dUTP and the hydrolysis of dUTP to dUMP without releasing the toxic dUTP intermediate.</text>
</comment>
<feature type="site" description="Important for bifunctional activity" evidence="3">
    <location>
        <begin position="132"/>
        <end position="133"/>
    </location>
</feature>
<comment type="caution">
    <text evidence="4">The sequence shown here is derived from an EMBL/GenBank/DDBJ whole genome shotgun (WGS) entry which is preliminary data.</text>
</comment>
<dbReference type="GO" id="GO:0006226">
    <property type="term" value="P:dUMP biosynthetic process"/>
    <property type="evidence" value="ECO:0007669"/>
    <property type="project" value="UniProtKB-UniRule"/>
</dbReference>
<dbReference type="Proteomes" id="UP000605144">
    <property type="component" value="Unassembled WGS sequence"/>
</dbReference>
<dbReference type="HAMAP" id="MF_00146">
    <property type="entry name" value="dCTP_deaminase"/>
    <property type="match status" value="1"/>
</dbReference>
<feature type="binding site" evidence="3">
    <location>
        <position position="163"/>
    </location>
    <ligand>
        <name>dCTP</name>
        <dbReference type="ChEBI" id="CHEBI:61481"/>
    </ligand>
</feature>
<sequence>MILSDKDIFHHIELGDISIEPFNSNFVGPCSYDVTLGDEFIIYDSEVYDLKKKLDHKTFQIKNAIMVCPLCFKLDEDKINYYKEKYKVDRVVNGGLLGTTIEYIKLSNNICAQYQGRSSFGRVFLQSHQTAGWIDAGFMGKITLEIVAYDKPVILYKGQRIGQLIFSKTNSPASIGYCDRKHSKYGGQKSVMPSLIFKEFNK</sequence>
<protein>
    <recommendedName>
        <fullName evidence="3">dCTP deaminase, dUMP-forming</fullName>
        <ecNumber evidence="3">3.5.4.30</ecNumber>
    </recommendedName>
    <alternativeName>
        <fullName evidence="3">Bifunctional dCTP deaminase:dUTPase</fullName>
    </alternativeName>
    <alternativeName>
        <fullName evidence="3">DCD-DUT</fullName>
    </alternativeName>
</protein>
<name>A0A832YTU8_9EURY</name>
<comment type="pathway">
    <text evidence="3">Pyrimidine metabolism; dUMP biosynthesis; dUMP from dCTP: step 1/1.</text>
</comment>
<dbReference type="GO" id="GO:0008829">
    <property type="term" value="F:dCTP deaminase activity"/>
    <property type="evidence" value="ECO:0007669"/>
    <property type="project" value="InterPro"/>
</dbReference>
<comment type="subunit">
    <text evidence="3">Homotrimer.</text>
</comment>
<dbReference type="PANTHER" id="PTHR42680">
    <property type="entry name" value="DCTP DEAMINASE"/>
    <property type="match status" value="1"/>
</dbReference>
<keyword evidence="3" id="KW-0547">Nucleotide-binding</keyword>
<dbReference type="GO" id="GO:0033973">
    <property type="term" value="F:dCTP deaminase (dUMP-forming) activity"/>
    <property type="evidence" value="ECO:0007669"/>
    <property type="project" value="UniProtKB-UniRule"/>
</dbReference>
<proteinExistence type="inferred from homology"/>
<evidence type="ECO:0000256" key="2">
    <source>
        <dbReference type="ARBA" id="ARBA00023080"/>
    </source>
</evidence>
<feature type="binding site" evidence="3">
    <location>
        <begin position="117"/>
        <end position="122"/>
    </location>
    <ligand>
        <name>dCTP</name>
        <dbReference type="ChEBI" id="CHEBI:61481"/>
    </ligand>
</feature>
<organism evidence="4 5">
    <name type="scientific">Methanothermococcus okinawensis</name>
    <dbReference type="NCBI Taxonomy" id="155863"/>
    <lineage>
        <taxon>Archaea</taxon>
        <taxon>Methanobacteriati</taxon>
        <taxon>Methanobacteriota</taxon>
        <taxon>Methanomada group</taxon>
        <taxon>Methanococci</taxon>
        <taxon>Methanococcales</taxon>
        <taxon>Methanococcaceae</taxon>
        <taxon>Methanothermococcus</taxon>
    </lineage>
</organism>
<dbReference type="Gene3D" id="2.70.40.10">
    <property type="match status" value="1"/>
</dbReference>
<keyword evidence="1 3" id="KW-0378">Hydrolase</keyword>
<dbReference type="InterPro" id="IPR033704">
    <property type="entry name" value="dUTPase_trimeric"/>
</dbReference>
<dbReference type="UniPathway" id="UPA00610">
    <property type="reaction ID" value="UER00667"/>
</dbReference>
<feature type="binding site" evidence="3">
    <location>
        <position position="188"/>
    </location>
    <ligand>
        <name>dCTP</name>
        <dbReference type="ChEBI" id="CHEBI:61481"/>
    </ligand>
</feature>